<dbReference type="PANTHER" id="PTHR21231">
    <property type="entry name" value="XPA-BINDING PROTEIN 1-RELATED"/>
    <property type="match status" value="1"/>
</dbReference>
<dbReference type="InterPro" id="IPR027417">
    <property type="entry name" value="P-loop_NTPase"/>
</dbReference>
<dbReference type="Pfam" id="PF03029">
    <property type="entry name" value="ATP_bind_1"/>
    <property type="match status" value="1"/>
</dbReference>
<feature type="non-terminal residue" evidence="6">
    <location>
        <position position="293"/>
    </location>
</feature>
<dbReference type="Gene3D" id="3.40.50.300">
    <property type="entry name" value="P-loop containing nucleotide triphosphate hydrolases"/>
    <property type="match status" value="1"/>
</dbReference>
<dbReference type="InterPro" id="IPR030231">
    <property type="entry name" value="Gpn2"/>
</dbReference>
<dbReference type="FunCoup" id="A0A4S2N538">
    <property type="interactions" value="1039"/>
</dbReference>
<dbReference type="OrthoDB" id="5839at2759"/>
<dbReference type="PANTHER" id="PTHR21231:SF3">
    <property type="entry name" value="GPN-LOOP GTPASE 2"/>
    <property type="match status" value="1"/>
</dbReference>
<comment type="similarity">
    <text evidence="1 5">Belongs to the GPN-loop GTPase family.</text>
</comment>
<keyword evidence="7" id="KW-1185">Reference proteome</keyword>
<accession>A0A4S2N538</accession>
<evidence type="ECO:0000256" key="4">
    <source>
        <dbReference type="ARBA" id="ARBA00023134"/>
    </source>
</evidence>
<dbReference type="SUPFAM" id="SSF52540">
    <property type="entry name" value="P-loop containing nucleoside triphosphate hydrolases"/>
    <property type="match status" value="1"/>
</dbReference>
<organism evidence="6 7">
    <name type="scientific">Ascodesmis nigricans</name>
    <dbReference type="NCBI Taxonomy" id="341454"/>
    <lineage>
        <taxon>Eukaryota</taxon>
        <taxon>Fungi</taxon>
        <taxon>Dikarya</taxon>
        <taxon>Ascomycota</taxon>
        <taxon>Pezizomycotina</taxon>
        <taxon>Pezizomycetes</taxon>
        <taxon>Pezizales</taxon>
        <taxon>Ascodesmidaceae</taxon>
        <taxon>Ascodesmis</taxon>
    </lineage>
</organism>
<comment type="function">
    <text evidence="5">Small GTPase required for proper localization of RNA polymerase II and III (RNAPII and RNAPIII). May act at an RNAP assembly step prior to nuclear import.</text>
</comment>
<dbReference type="GO" id="GO:0003924">
    <property type="term" value="F:GTPase activity"/>
    <property type="evidence" value="ECO:0007669"/>
    <property type="project" value="TreeGrafter"/>
</dbReference>
<evidence type="ECO:0000256" key="1">
    <source>
        <dbReference type="ARBA" id="ARBA00005290"/>
    </source>
</evidence>
<evidence type="ECO:0000256" key="2">
    <source>
        <dbReference type="ARBA" id="ARBA00022741"/>
    </source>
</evidence>
<dbReference type="EMBL" id="ML220113">
    <property type="protein sequence ID" value="TGZ84164.1"/>
    <property type="molecule type" value="Genomic_DNA"/>
</dbReference>
<evidence type="ECO:0000313" key="7">
    <source>
        <dbReference type="Proteomes" id="UP000298138"/>
    </source>
</evidence>
<comment type="subunit">
    <text evidence="5">Binds to RNA polymerase II (RNAPII).</text>
</comment>
<dbReference type="Proteomes" id="UP000298138">
    <property type="component" value="Unassembled WGS sequence"/>
</dbReference>
<protein>
    <recommendedName>
        <fullName evidence="5">GPN-loop GTPase 2</fullName>
    </recommendedName>
</protein>
<keyword evidence="4 5" id="KW-0342">GTP-binding</keyword>
<reference evidence="6 7" key="1">
    <citation type="submission" date="2019-04" db="EMBL/GenBank/DDBJ databases">
        <title>Comparative genomics and transcriptomics to analyze fruiting body development in filamentous ascomycetes.</title>
        <authorList>
            <consortium name="DOE Joint Genome Institute"/>
            <person name="Lutkenhaus R."/>
            <person name="Traeger S."/>
            <person name="Breuer J."/>
            <person name="Kuo A."/>
            <person name="Lipzen A."/>
            <person name="Pangilinan J."/>
            <person name="Dilworth D."/>
            <person name="Sandor L."/>
            <person name="Poggeler S."/>
            <person name="Barry K."/>
            <person name="Grigoriev I.V."/>
            <person name="Nowrousian M."/>
        </authorList>
    </citation>
    <scope>NUCLEOTIDE SEQUENCE [LARGE SCALE GENOMIC DNA]</scope>
    <source>
        <strain evidence="6 7">CBS 389.68</strain>
    </source>
</reference>
<dbReference type="FunFam" id="3.40.50.300:FF:000338">
    <property type="entry name" value="GPN-loop GTPase 2"/>
    <property type="match status" value="1"/>
</dbReference>
<proteinExistence type="inferred from homology"/>
<evidence type="ECO:0000256" key="5">
    <source>
        <dbReference type="RuleBase" id="RU365059"/>
    </source>
</evidence>
<dbReference type="STRING" id="341454.A0A4S2N538"/>
<keyword evidence="2 5" id="KW-0547">Nucleotide-binding</keyword>
<dbReference type="InParanoid" id="A0A4S2N538"/>
<keyword evidence="3 5" id="KW-0378">Hydrolase</keyword>
<dbReference type="GO" id="GO:0005525">
    <property type="term" value="F:GTP binding"/>
    <property type="evidence" value="ECO:0007669"/>
    <property type="project" value="UniProtKB-KW"/>
</dbReference>
<evidence type="ECO:0000313" key="6">
    <source>
        <dbReference type="EMBL" id="TGZ84164.1"/>
    </source>
</evidence>
<dbReference type="AlphaFoldDB" id="A0A4S2N538"/>
<dbReference type="InterPro" id="IPR004130">
    <property type="entry name" value="Gpn"/>
</dbReference>
<evidence type="ECO:0000256" key="3">
    <source>
        <dbReference type="ARBA" id="ARBA00022801"/>
    </source>
</evidence>
<name>A0A4S2N538_9PEZI</name>
<sequence>MPFAQLVIGPPGSGKTTYCHGLHQFLNAIGRRNSIINLDPANDRVSYPCALDIRDLVALEDVMDEEHLGPNGGMMYALEELEENIEWLETALERMAKEGEYVVFDCPGQVELVTHHGALRRILGRVEKLGYRLVVVHLVDAHYLSSASSYISVLLLCLRSMLQLGLPHINVLSKIDLLHNYTLDFPLSFYTEVQDLHYLLPILNDPTPHRDMSKFAKLNEAIIDLVDGFSLVSFETLAVEDKKSMAHLLQAVDRAGGYAFGEAEGAGDSVWALAMRGGWAEGFEARDVQERWV</sequence>
<dbReference type="GO" id="GO:0005737">
    <property type="term" value="C:cytoplasm"/>
    <property type="evidence" value="ECO:0007669"/>
    <property type="project" value="TreeGrafter"/>
</dbReference>
<gene>
    <name evidence="6" type="ORF">EX30DRAFT_315968</name>
</gene>
<dbReference type="CDD" id="cd17871">
    <property type="entry name" value="GPN2"/>
    <property type="match status" value="1"/>
</dbReference>